<dbReference type="SMART" id="SM00849">
    <property type="entry name" value="Lactamase_B"/>
    <property type="match status" value="1"/>
</dbReference>
<sequence>MKVTLLGVGGSAGLPQIGGPGGFGDWGKTDPAEPRNRRTRSSIVIESTENKRILVDTSPDLRLQLIACGIGRIDALVYTHAHADHIAGLDEIRILNRLLGAPLPAYTDTCTWGELYQRFDYAFRPFSGGFFYRPVLVPHTVEPGNIVEIQGLPARFINQDHGTMRSLGLRVENLAYCTDVVRLDETALEALENLDVLVIDCFTPGPIHPTHANLATVLGWVERLRPRRTVLTHLGPDMDYQHLRATLPAGVEPGYDGMVIEA</sequence>
<dbReference type="Proteomes" id="UP001156641">
    <property type="component" value="Unassembled WGS sequence"/>
</dbReference>
<dbReference type="PANTHER" id="PTHR42663:SF6">
    <property type="entry name" value="HYDROLASE C777.06C-RELATED"/>
    <property type="match status" value="1"/>
</dbReference>
<dbReference type="SUPFAM" id="SSF56281">
    <property type="entry name" value="Metallo-hydrolase/oxidoreductase"/>
    <property type="match status" value="1"/>
</dbReference>
<dbReference type="InterPro" id="IPR001279">
    <property type="entry name" value="Metallo-B-lactamas"/>
</dbReference>
<dbReference type="PANTHER" id="PTHR42663">
    <property type="entry name" value="HYDROLASE C777.06C-RELATED-RELATED"/>
    <property type="match status" value="1"/>
</dbReference>
<protein>
    <submittedName>
        <fullName evidence="3">Metal-dependent hydrolase</fullName>
    </submittedName>
</protein>
<evidence type="ECO:0000313" key="3">
    <source>
        <dbReference type="EMBL" id="GLR66256.1"/>
    </source>
</evidence>
<keyword evidence="3" id="KW-0378">Hydrolase</keyword>
<comment type="caution">
    <text evidence="3">The sequence shown here is derived from an EMBL/GenBank/DDBJ whole genome shotgun (WGS) entry which is preliminary data.</text>
</comment>
<dbReference type="InterPro" id="IPR036866">
    <property type="entry name" value="RibonucZ/Hydroxyglut_hydro"/>
</dbReference>
<dbReference type="CDD" id="cd16279">
    <property type="entry name" value="metallo-hydrolase-like_MBL-fold"/>
    <property type="match status" value="1"/>
</dbReference>
<gene>
    <name evidence="3" type="ORF">GCM10010909_09360</name>
</gene>
<dbReference type="Pfam" id="PF12706">
    <property type="entry name" value="Lactamase_B_2"/>
    <property type="match status" value="1"/>
</dbReference>
<dbReference type="GO" id="GO:0016787">
    <property type="term" value="F:hydrolase activity"/>
    <property type="evidence" value="ECO:0007669"/>
    <property type="project" value="UniProtKB-KW"/>
</dbReference>
<evidence type="ECO:0000313" key="4">
    <source>
        <dbReference type="Proteomes" id="UP001156641"/>
    </source>
</evidence>
<proteinExistence type="predicted"/>
<feature type="region of interest" description="Disordered" evidence="1">
    <location>
        <begin position="20"/>
        <end position="39"/>
    </location>
</feature>
<reference evidence="4" key="1">
    <citation type="journal article" date="2019" name="Int. J. Syst. Evol. Microbiol.">
        <title>The Global Catalogue of Microorganisms (GCM) 10K type strain sequencing project: providing services to taxonomists for standard genome sequencing and annotation.</title>
        <authorList>
            <consortium name="The Broad Institute Genomics Platform"/>
            <consortium name="The Broad Institute Genome Sequencing Center for Infectious Disease"/>
            <person name="Wu L."/>
            <person name="Ma J."/>
        </authorList>
    </citation>
    <scope>NUCLEOTIDE SEQUENCE [LARGE SCALE GENOMIC DNA]</scope>
    <source>
        <strain evidence="4">NBRC 112502</strain>
    </source>
</reference>
<feature type="compositionally biased region" description="Basic and acidic residues" evidence="1">
    <location>
        <begin position="27"/>
        <end position="36"/>
    </location>
</feature>
<evidence type="ECO:0000256" key="1">
    <source>
        <dbReference type="SAM" id="MobiDB-lite"/>
    </source>
</evidence>
<feature type="domain" description="Metallo-beta-lactamase" evidence="2">
    <location>
        <begin position="39"/>
        <end position="233"/>
    </location>
</feature>
<keyword evidence="4" id="KW-1185">Reference proteome</keyword>
<dbReference type="Gene3D" id="3.60.15.10">
    <property type="entry name" value="Ribonuclease Z/Hydroxyacylglutathione hydrolase-like"/>
    <property type="match status" value="1"/>
</dbReference>
<accession>A0ABQ6A5W0</accession>
<evidence type="ECO:0000259" key="2">
    <source>
        <dbReference type="SMART" id="SM00849"/>
    </source>
</evidence>
<dbReference type="EMBL" id="BSOS01000013">
    <property type="protein sequence ID" value="GLR66256.1"/>
    <property type="molecule type" value="Genomic_DNA"/>
</dbReference>
<dbReference type="RefSeq" id="WP_284256932.1">
    <property type="nucleotide sequence ID" value="NZ_BSOS01000013.1"/>
</dbReference>
<organism evidence="3 4">
    <name type="scientific">Acidocella aquatica</name>
    <dbReference type="NCBI Taxonomy" id="1922313"/>
    <lineage>
        <taxon>Bacteria</taxon>
        <taxon>Pseudomonadati</taxon>
        <taxon>Pseudomonadota</taxon>
        <taxon>Alphaproteobacteria</taxon>
        <taxon>Acetobacterales</taxon>
        <taxon>Acidocellaceae</taxon>
        <taxon>Acidocella</taxon>
    </lineage>
</organism>
<name>A0ABQ6A5W0_9PROT</name>